<organism evidence="2 3">
    <name type="scientific">Tagetes erecta</name>
    <name type="common">African marigold</name>
    <dbReference type="NCBI Taxonomy" id="13708"/>
    <lineage>
        <taxon>Eukaryota</taxon>
        <taxon>Viridiplantae</taxon>
        <taxon>Streptophyta</taxon>
        <taxon>Embryophyta</taxon>
        <taxon>Tracheophyta</taxon>
        <taxon>Spermatophyta</taxon>
        <taxon>Magnoliopsida</taxon>
        <taxon>eudicotyledons</taxon>
        <taxon>Gunneridae</taxon>
        <taxon>Pentapetalae</taxon>
        <taxon>asterids</taxon>
        <taxon>campanulids</taxon>
        <taxon>Asterales</taxon>
        <taxon>Asteraceae</taxon>
        <taxon>Asteroideae</taxon>
        <taxon>Heliantheae alliance</taxon>
        <taxon>Tageteae</taxon>
        <taxon>Tagetes</taxon>
    </lineage>
</organism>
<gene>
    <name evidence="2" type="ORF">QVD17_40245</name>
</gene>
<dbReference type="GO" id="GO:0009733">
    <property type="term" value="P:response to auxin"/>
    <property type="evidence" value="ECO:0007669"/>
    <property type="project" value="InterPro"/>
</dbReference>
<dbReference type="EMBL" id="JAUHHV010000011">
    <property type="protein sequence ID" value="KAK1408455.1"/>
    <property type="molecule type" value="Genomic_DNA"/>
</dbReference>
<comment type="caution">
    <text evidence="2">The sequence shown here is derived from an EMBL/GenBank/DDBJ whole genome shotgun (WGS) entry which is preliminary data.</text>
</comment>
<name>A0AAD8JPT3_TARER</name>
<evidence type="ECO:0000313" key="2">
    <source>
        <dbReference type="EMBL" id="KAK1408455.1"/>
    </source>
</evidence>
<accession>A0AAD8JPT3</accession>
<dbReference type="Proteomes" id="UP001229421">
    <property type="component" value="Unassembled WGS sequence"/>
</dbReference>
<dbReference type="PANTHER" id="PTHR31374:SF28">
    <property type="entry name" value="SAUR-LIKE AUXIN-RESPONSIVE PROTEIN FAMILY"/>
    <property type="match status" value="1"/>
</dbReference>
<dbReference type="InterPro" id="IPR003676">
    <property type="entry name" value="SAUR_fam"/>
</dbReference>
<evidence type="ECO:0000256" key="1">
    <source>
        <dbReference type="ARBA" id="ARBA00006974"/>
    </source>
</evidence>
<dbReference type="Pfam" id="PF02519">
    <property type="entry name" value="Auxin_inducible"/>
    <property type="match status" value="1"/>
</dbReference>
<evidence type="ECO:0000313" key="3">
    <source>
        <dbReference type="Proteomes" id="UP001229421"/>
    </source>
</evidence>
<dbReference type="PANTHER" id="PTHR31374">
    <property type="entry name" value="AUXIN-INDUCED PROTEIN-LIKE-RELATED"/>
    <property type="match status" value="1"/>
</dbReference>
<reference evidence="2" key="1">
    <citation type="journal article" date="2023" name="bioRxiv">
        <title>Improved chromosome-level genome assembly for marigold (Tagetes erecta).</title>
        <authorList>
            <person name="Jiang F."/>
            <person name="Yuan L."/>
            <person name="Wang S."/>
            <person name="Wang H."/>
            <person name="Xu D."/>
            <person name="Wang A."/>
            <person name="Fan W."/>
        </authorList>
    </citation>
    <scope>NUCLEOTIDE SEQUENCE</scope>
    <source>
        <strain evidence="2">WSJ</strain>
        <tissue evidence="2">Leaf</tissue>
    </source>
</reference>
<dbReference type="AlphaFoldDB" id="A0AAD8JPT3"/>
<sequence>MLGKKIGSFKNLARKGKVRGDTELSQSEWLLRDGEEEISLTTSCSSPSCKTPTGFFTLYVGEERRRFVVPMGYLSHPLFKMLLEKSSEAFGFDQKNGLVVPCSVNAFQEAVSAVETCNGKCDLSSLVEEFI</sequence>
<protein>
    <submittedName>
        <fullName evidence="2">Uncharacterized protein</fullName>
    </submittedName>
</protein>
<keyword evidence="3" id="KW-1185">Reference proteome</keyword>
<proteinExistence type="inferred from homology"/>
<comment type="similarity">
    <text evidence="1">Belongs to the ARG7 family.</text>
</comment>